<sequence length="172" mass="20404">MMSKLLNRDKRRLLTLSIVVVIATTIILLSTTIRSQPITLIITDHDLCKIESPTFALSWTHSVDKTPWIEFYERQDNGFILTDTKFKTFGAGVPHDGILLDRNDDMIHYQIDHFMPEINWVVDHDVRSTIYLSKDQPWEIYNEVDRYSEVKIRNRPFNFWQRLSIRNCHEPQ</sequence>
<protein>
    <recommendedName>
        <fullName evidence="3">DUF1850 domain-containing protein</fullName>
    </recommendedName>
</protein>
<dbReference type="InterPro" id="IPR015001">
    <property type="entry name" value="DUF1850"/>
</dbReference>
<dbReference type="EMBL" id="QEWR01000008">
    <property type="protein sequence ID" value="PWD82289.1"/>
    <property type="molecule type" value="Genomic_DNA"/>
</dbReference>
<reference evidence="1 2" key="1">
    <citation type="journal article" date="2018" name="Genome Announc.">
        <title>Ignatzschineria cameli sp. nov., isolated from necrotic foot tissue of dromedaries (Camelus dromedarius) and associated maggots (Wohlfahrtia species) in Dubai.</title>
        <authorList>
            <person name="Tsang C.C."/>
            <person name="Tang J.Y."/>
            <person name="Fong J.Y."/>
            <person name="Kinne J."/>
            <person name="Lee H.H."/>
            <person name="Joseph M."/>
            <person name="Jose S."/>
            <person name="Schuster R.K."/>
            <person name="Tang Y."/>
            <person name="Sivakumar S."/>
            <person name="Chen J.H."/>
            <person name="Teng J.L."/>
            <person name="Lau S.K."/>
            <person name="Wernery U."/>
            <person name="Woo P.C."/>
        </authorList>
    </citation>
    <scope>NUCLEOTIDE SEQUENCE [LARGE SCALE GENOMIC DNA]</scope>
    <source>
        <strain evidence="1 2">KCTC 22643</strain>
    </source>
</reference>
<keyword evidence="2" id="KW-1185">Reference proteome</keyword>
<dbReference type="Proteomes" id="UP000244948">
    <property type="component" value="Unassembled WGS sequence"/>
</dbReference>
<gene>
    <name evidence="1" type="ORF">DC082_10185</name>
</gene>
<organism evidence="1 2">
    <name type="scientific">Ignatzschineria indica</name>
    <dbReference type="NCBI Taxonomy" id="472583"/>
    <lineage>
        <taxon>Bacteria</taxon>
        <taxon>Pseudomonadati</taxon>
        <taxon>Pseudomonadota</taxon>
        <taxon>Gammaproteobacteria</taxon>
        <taxon>Cardiobacteriales</taxon>
        <taxon>Ignatzschineriaceae</taxon>
        <taxon>Ignatzschineria</taxon>
    </lineage>
</organism>
<name>A0A2U2AI75_9GAMM</name>
<dbReference type="RefSeq" id="WP_109236876.1">
    <property type="nucleotide sequence ID" value="NZ_BMXZ01000006.1"/>
</dbReference>
<proteinExistence type="predicted"/>
<evidence type="ECO:0008006" key="3">
    <source>
        <dbReference type="Google" id="ProtNLM"/>
    </source>
</evidence>
<dbReference type="Pfam" id="PF08905">
    <property type="entry name" value="DUF1850"/>
    <property type="match status" value="1"/>
</dbReference>
<comment type="caution">
    <text evidence="1">The sequence shown here is derived from an EMBL/GenBank/DDBJ whole genome shotgun (WGS) entry which is preliminary data.</text>
</comment>
<accession>A0A2U2AI75</accession>
<evidence type="ECO:0000313" key="1">
    <source>
        <dbReference type="EMBL" id="PWD82289.1"/>
    </source>
</evidence>
<evidence type="ECO:0000313" key="2">
    <source>
        <dbReference type="Proteomes" id="UP000244948"/>
    </source>
</evidence>
<dbReference type="AlphaFoldDB" id="A0A2U2AI75"/>